<proteinExistence type="predicted"/>
<sequence>YLFAHKDQETTSSSPFTTPIS</sequence>
<organism evidence="2 3">
    <name type="scientific">Trifolium medium</name>
    <dbReference type="NCBI Taxonomy" id="97028"/>
    <lineage>
        <taxon>Eukaryota</taxon>
        <taxon>Viridiplantae</taxon>
        <taxon>Streptophyta</taxon>
        <taxon>Embryophyta</taxon>
        <taxon>Tracheophyta</taxon>
        <taxon>Spermatophyta</taxon>
        <taxon>Magnoliopsida</taxon>
        <taxon>eudicotyledons</taxon>
        <taxon>Gunneridae</taxon>
        <taxon>Pentapetalae</taxon>
        <taxon>rosids</taxon>
        <taxon>fabids</taxon>
        <taxon>Fabales</taxon>
        <taxon>Fabaceae</taxon>
        <taxon>Papilionoideae</taxon>
        <taxon>50 kb inversion clade</taxon>
        <taxon>NPAAA clade</taxon>
        <taxon>Hologalegina</taxon>
        <taxon>IRL clade</taxon>
        <taxon>Trifolieae</taxon>
        <taxon>Trifolium</taxon>
    </lineage>
</organism>
<dbReference type="AlphaFoldDB" id="A0A392PH74"/>
<comment type="caution">
    <text evidence="2">The sequence shown here is derived from an EMBL/GenBank/DDBJ whole genome shotgun (WGS) entry which is preliminary data.</text>
</comment>
<dbReference type="Proteomes" id="UP000265520">
    <property type="component" value="Unassembled WGS sequence"/>
</dbReference>
<evidence type="ECO:0000313" key="2">
    <source>
        <dbReference type="EMBL" id="MCI11418.1"/>
    </source>
</evidence>
<evidence type="ECO:0000256" key="1">
    <source>
        <dbReference type="SAM" id="MobiDB-lite"/>
    </source>
</evidence>
<name>A0A392PH74_9FABA</name>
<feature type="region of interest" description="Disordered" evidence="1">
    <location>
        <begin position="1"/>
        <end position="21"/>
    </location>
</feature>
<accession>A0A392PH74</accession>
<protein>
    <submittedName>
        <fullName evidence="2">Uncharacterized protein</fullName>
    </submittedName>
</protein>
<keyword evidence="3" id="KW-1185">Reference proteome</keyword>
<feature type="non-terminal residue" evidence="2">
    <location>
        <position position="1"/>
    </location>
</feature>
<reference evidence="2 3" key="1">
    <citation type="journal article" date="2018" name="Front. Plant Sci.">
        <title>Red Clover (Trifolium pratense) and Zigzag Clover (T. medium) - A Picture of Genomic Similarities and Differences.</title>
        <authorList>
            <person name="Dluhosova J."/>
            <person name="Istvanek J."/>
            <person name="Nedelnik J."/>
            <person name="Repkova J."/>
        </authorList>
    </citation>
    <scope>NUCLEOTIDE SEQUENCE [LARGE SCALE GENOMIC DNA]</scope>
    <source>
        <strain evidence="3">cv. 10/8</strain>
        <tissue evidence="2">Leaf</tissue>
    </source>
</reference>
<evidence type="ECO:0000313" key="3">
    <source>
        <dbReference type="Proteomes" id="UP000265520"/>
    </source>
</evidence>
<feature type="compositionally biased region" description="Low complexity" evidence="1">
    <location>
        <begin position="10"/>
        <end position="21"/>
    </location>
</feature>
<dbReference type="EMBL" id="LXQA010080096">
    <property type="protein sequence ID" value="MCI11418.1"/>
    <property type="molecule type" value="Genomic_DNA"/>
</dbReference>